<evidence type="ECO:0000313" key="3">
    <source>
        <dbReference type="Proteomes" id="UP000326671"/>
    </source>
</evidence>
<dbReference type="SMART" id="SM00914">
    <property type="entry name" value="IDEAL"/>
    <property type="match status" value="1"/>
</dbReference>
<comment type="caution">
    <text evidence="2">The sequence shown here is derived from an EMBL/GenBank/DDBJ whole genome shotgun (WGS) entry which is preliminary data.</text>
</comment>
<name>A0A5J5HCS1_9BACI</name>
<dbReference type="Pfam" id="PF08858">
    <property type="entry name" value="IDEAL"/>
    <property type="match status" value="1"/>
</dbReference>
<keyword evidence="3" id="KW-1185">Reference proteome</keyword>
<organism evidence="2 3">
    <name type="scientific">Niallia endozanthoxylica</name>
    <dbReference type="NCBI Taxonomy" id="2036016"/>
    <lineage>
        <taxon>Bacteria</taxon>
        <taxon>Bacillati</taxon>
        <taxon>Bacillota</taxon>
        <taxon>Bacilli</taxon>
        <taxon>Bacillales</taxon>
        <taxon>Bacillaceae</taxon>
        <taxon>Niallia</taxon>
    </lineage>
</organism>
<sequence length="65" mass="7726">MNKYSLNAPQQTEVIDDSLFAEMVLDKALRDFQKEQILKEIDLSLSSRNKEQFYILTEKLQKFLE</sequence>
<dbReference type="RefSeq" id="WP_150441838.1">
    <property type="nucleotide sequence ID" value="NZ_VYKL01000035.1"/>
</dbReference>
<gene>
    <name evidence="2" type="ORF">F4V44_20285</name>
</gene>
<feature type="domain" description="IDEAL" evidence="1">
    <location>
        <begin position="24"/>
        <end position="60"/>
    </location>
</feature>
<dbReference type="InterPro" id="IPR014957">
    <property type="entry name" value="IDEAL_dom"/>
</dbReference>
<dbReference type="OrthoDB" id="2916442at2"/>
<dbReference type="Proteomes" id="UP000326671">
    <property type="component" value="Unassembled WGS sequence"/>
</dbReference>
<dbReference type="EMBL" id="VYKL01000035">
    <property type="protein sequence ID" value="KAA9017967.1"/>
    <property type="molecule type" value="Genomic_DNA"/>
</dbReference>
<evidence type="ECO:0000313" key="2">
    <source>
        <dbReference type="EMBL" id="KAA9017967.1"/>
    </source>
</evidence>
<evidence type="ECO:0000259" key="1">
    <source>
        <dbReference type="SMART" id="SM00914"/>
    </source>
</evidence>
<dbReference type="InterPro" id="IPR027393">
    <property type="entry name" value="Virus_scaffolding_prot_C"/>
</dbReference>
<reference evidence="2 3" key="1">
    <citation type="submission" date="2019-09" db="EMBL/GenBank/DDBJ databases">
        <title>Whole genome sequences of isolates from the Mars Exploration Rovers.</title>
        <authorList>
            <person name="Seuylemezian A."/>
            <person name="Vaishampayan P."/>
        </authorList>
    </citation>
    <scope>NUCLEOTIDE SEQUENCE [LARGE SCALE GENOMIC DNA]</scope>
    <source>
        <strain evidence="2 3">MER_TA_151</strain>
    </source>
</reference>
<proteinExistence type="predicted"/>
<protein>
    <submittedName>
        <fullName evidence="2">IDEAL domain-containing protein</fullName>
    </submittedName>
</protein>
<accession>A0A5J5HCS1</accession>
<dbReference type="Gene3D" id="4.10.810.10">
    <property type="entry name" value="Virus Scaffolding Protein, Chain A"/>
    <property type="match status" value="1"/>
</dbReference>
<dbReference type="AlphaFoldDB" id="A0A5J5HCS1"/>